<evidence type="ECO:0000256" key="1">
    <source>
        <dbReference type="SAM" id="Phobius"/>
    </source>
</evidence>
<accession>A0A4Q9GUF2</accession>
<keyword evidence="3" id="KW-1185">Reference proteome</keyword>
<dbReference type="Proteomes" id="UP000292120">
    <property type="component" value="Unassembled WGS sequence"/>
</dbReference>
<keyword evidence="1" id="KW-1133">Transmembrane helix</keyword>
<protein>
    <submittedName>
        <fullName evidence="2">Uncharacterized protein</fullName>
    </submittedName>
</protein>
<reference evidence="2 3" key="1">
    <citation type="submission" date="2019-02" db="EMBL/GenBank/DDBJ databases">
        <title>Aquabacterium sp. strain KMB7.</title>
        <authorList>
            <person name="Chen W.-M."/>
        </authorList>
    </citation>
    <scope>NUCLEOTIDE SEQUENCE [LARGE SCALE GENOMIC DNA]</scope>
    <source>
        <strain evidence="2 3">KMB7</strain>
    </source>
</reference>
<gene>
    <name evidence="2" type="ORF">EYS42_16625</name>
</gene>
<evidence type="ECO:0000313" key="3">
    <source>
        <dbReference type="Proteomes" id="UP000292120"/>
    </source>
</evidence>
<comment type="caution">
    <text evidence="2">The sequence shown here is derived from an EMBL/GenBank/DDBJ whole genome shotgun (WGS) entry which is preliminary data.</text>
</comment>
<organism evidence="2 3">
    <name type="scientific">Aquabacterium lacunae</name>
    <dbReference type="NCBI Taxonomy" id="2528630"/>
    <lineage>
        <taxon>Bacteria</taxon>
        <taxon>Pseudomonadati</taxon>
        <taxon>Pseudomonadota</taxon>
        <taxon>Betaproteobacteria</taxon>
        <taxon>Burkholderiales</taxon>
        <taxon>Aquabacterium</taxon>
    </lineage>
</organism>
<dbReference type="AlphaFoldDB" id="A0A4Q9GUF2"/>
<proteinExistence type="predicted"/>
<dbReference type="RefSeq" id="WP_130969331.1">
    <property type="nucleotide sequence ID" value="NZ_SIXI01000011.1"/>
</dbReference>
<name>A0A4Q9GUF2_9BURK</name>
<sequence length="171" mass="18856">MSETEILSYVGAITGVIGALTGIAGSIMGYLSYRKSNEVKALELRLELTKLGQDTFFKAEGLGELMARAKRSREAVSAAMGMRKSGAMVQWRQQYAADEESLSGINESVDELNIDYSSADLKAIEKALGEVHGLRSIVIAIADRYTASIEEDDRNREFLRDQAHARHNQKL</sequence>
<keyword evidence="1" id="KW-0812">Transmembrane</keyword>
<keyword evidence="1" id="KW-0472">Membrane</keyword>
<evidence type="ECO:0000313" key="2">
    <source>
        <dbReference type="EMBL" id="TBO27592.1"/>
    </source>
</evidence>
<dbReference type="EMBL" id="SIXI01000011">
    <property type="protein sequence ID" value="TBO27592.1"/>
    <property type="molecule type" value="Genomic_DNA"/>
</dbReference>
<dbReference type="OrthoDB" id="9133985at2"/>
<feature type="transmembrane region" description="Helical" evidence="1">
    <location>
        <begin position="6"/>
        <end position="31"/>
    </location>
</feature>